<organism evidence="5 6">
    <name type="scientific">Paludibacter propionicigenes (strain DSM 17365 / JCM 13257 / WB4)</name>
    <dbReference type="NCBI Taxonomy" id="694427"/>
    <lineage>
        <taxon>Bacteria</taxon>
        <taxon>Pseudomonadati</taxon>
        <taxon>Bacteroidota</taxon>
        <taxon>Bacteroidia</taxon>
        <taxon>Bacteroidales</taxon>
        <taxon>Paludibacteraceae</taxon>
        <taxon>Paludibacter</taxon>
    </lineage>
</organism>
<dbReference type="Gene3D" id="3.40.109.10">
    <property type="entry name" value="NADH Oxidase"/>
    <property type="match status" value="1"/>
</dbReference>
<reference evidence="5 6" key="2">
    <citation type="journal article" date="2011" name="Stand. Genomic Sci.">
        <title>Complete genome sequence of Paludibacter propionicigenes type strain (WB4).</title>
        <authorList>
            <person name="Gronow S."/>
            <person name="Munk C."/>
            <person name="Lapidus A."/>
            <person name="Nolan M."/>
            <person name="Lucas S."/>
            <person name="Hammon N."/>
            <person name="Deshpande S."/>
            <person name="Cheng J.F."/>
            <person name="Tapia R."/>
            <person name="Han C."/>
            <person name="Goodwin L."/>
            <person name="Pitluck S."/>
            <person name="Liolios K."/>
            <person name="Ivanova N."/>
            <person name="Mavromatis K."/>
            <person name="Mikhailova N."/>
            <person name="Pati A."/>
            <person name="Chen A."/>
            <person name="Palaniappan K."/>
            <person name="Land M."/>
            <person name="Hauser L."/>
            <person name="Chang Y.J."/>
            <person name="Jeffries C.D."/>
            <person name="Brambilla E."/>
            <person name="Rohde M."/>
            <person name="Goker M."/>
            <person name="Detter J.C."/>
            <person name="Woyke T."/>
            <person name="Bristow J."/>
            <person name="Eisen J.A."/>
            <person name="Markowitz V."/>
            <person name="Hugenholtz P."/>
            <person name="Kyrpides N.C."/>
            <person name="Klenk H.P."/>
        </authorList>
    </citation>
    <scope>NUCLEOTIDE SEQUENCE [LARGE SCALE GENOMIC DNA]</scope>
    <source>
        <strain evidence="6">DSM 17365 / JCM 13257 / WB4</strain>
    </source>
</reference>
<dbReference type="STRING" id="694427.Palpr_0406"/>
<keyword evidence="3" id="KW-0560">Oxidoreductase</keyword>
<protein>
    <submittedName>
        <fullName evidence="5">Nitroreductase</fullName>
    </submittedName>
</protein>
<dbReference type="RefSeq" id="WP_013443935.1">
    <property type="nucleotide sequence ID" value="NC_014734.1"/>
</dbReference>
<dbReference type="OrthoDB" id="9809288at2"/>
<dbReference type="SUPFAM" id="SSF55469">
    <property type="entry name" value="FMN-dependent nitroreductase-like"/>
    <property type="match status" value="1"/>
</dbReference>
<gene>
    <name evidence="5" type="ordered locus">Palpr_0406</name>
</gene>
<dbReference type="InterPro" id="IPR050627">
    <property type="entry name" value="Nitroreductase/BluB"/>
</dbReference>
<evidence type="ECO:0000313" key="5">
    <source>
        <dbReference type="EMBL" id="ADQ78566.1"/>
    </source>
</evidence>
<accession>E4T1H2</accession>
<keyword evidence="1" id="KW-0285">Flavoprotein</keyword>
<dbReference type="Pfam" id="PF00881">
    <property type="entry name" value="Nitroreductase"/>
    <property type="match status" value="1"/>
</dbReference>
<dbReference type="GO" id="GO:0016491">
    <property type="term" value="F:oxidoreductase activity"/>
    <property type="evidence" value="ECO:0007669"/>
    <property type="project" value="UniProtKB-KW"/>
</dbReference>
<evidence type="ECO:0000256" key="1">
    <source>
        <dbReference type="ARBA" id="ARBA00022630"/>
    </source>
</evidence>
<dbReference type="KEGG" id="ppn:Palpr_0406"/>
<dbReference type="AlphaFoldDB" id="E4T1H2"/>
<dbReference type="HOGENOM" id="CLU_065127_0_0_10"/>
<reference key="1">
    <citation type="submission" date="2010-11" db="EMBL/GenBank/DDBJ databases">
        <title>The complete genome of Paludibacter propionicigenes DSM 17365.</title>
        <authorList>
            <consortium name="US DOE Joint Genome Institute (JGI-PGF)"/>
            <person name="Lucas S."/>
            <person name="Copeland A."/>
            <person name="Lapidus A."/>
            <person name="Bruce D."/>
            <person name="Goodwin L."/>
            <person name="Pitluck S."/>
            <person name="Kyrpides N."/>
            <person name="Mavromatis K."/>
            <person name="Ivanova N."/>
            <person name="Munk A.C."/>
            <person name="Brettin T."/>
            <person name="Detter J.C."/>
            <person name="Han C."/>
            <person name="Tapia R."/>
            <person name="Land M."/>
            <person name="Hauser L."/>
            <person name="Markowitz V."/>
            <person name="Cheng J.-F."/>
            <person name="Hugenholtz P."/>
            <person name="Woyke T."/>
            <person name="Wu D."/>
            <person name="Gronow S."/>
            <person name="Wellnitz S."/>
            <person name="Brambilla E."/>
            <person name="Klenk H.-P."/>
            <person name="Eisen J.A."/>
        </authorList>
    </citation>
    <scope>NUCLEOTIDE SEQUENCE</scope>
    <source>
        <strain>WB4</strain>
    </source>
</reference>
<dbReference type="InterPro" id="IPR029479">
    <property type="entry name" value="Nitroreductase"/>
</dbReference>
<evidence type="ECO:0000313" key="6">
    <source>
        <dbReference type="Proteomes" id="UP000008718"/>
    </source>
</evidence>
<dbReference type="Proteomes" id="UP000008718">
    <property type="component" value="Chromosome"/>
</dbReference>
<feature type="domain" description="Nitroreductase" evidence="4">
    <location>
        <begin position="159"/>
        <end position="212"/>
    </location>
</feature>
<evidence type="ECO:0000256" key="2">
    <source>
        <dbReference type="ARBA" id="ARBA00022643"/>
    </source>
</evidence>
<evidence type="ECO:0000256" key="3">
    <source>
        <dbReference type="ARBA" id="ARBA00023002"/>
    </source>
</evidence>
<dbReference type="PANTHER" id="PTHR23026">
    <property type="entry name" value="NADPH NITROREDUCTASE"/>
    <property type="match status" value="1"/>
</dbReference>
<dbReference type="eggNOG" id="COG0778">
    <property type="taxonomic scope" value="Bacteria"/>
</dbReference>
<keyword evidence="6" id="KW-1185">Reference proteome</keyword>
<name>E4T1H2_PALPW</name>
<dbReference type="EMBL" id="CP002345">
    <property type="protein sequence ID" value="ADQ78566.1"/>
    <property type="molecule type" value="Genomic_DNA"/>
</dbReference>
<dbReference type="InterPro" id="IPR000415">
    <property type="entry name" value="Nitroreductase-like"/>
</dbReference>
<evidence type="ECO:0000259" key="4">
    <source>
        <dbReference type="Pfam" id="PF00881"/>
    </source>
</evidence>
<dbReference type="PANTHER" id="PTHR23026:SF90">
    <property type="entry name" value="IODOTYROSINE DEIODINASE 1"/>
    <property type="match status" value="1"/>
</dbReference>
<keyword evidence="2" id="KW-0288">FMN</keyword>
<sequence>MINKEKIKNNRLVVSIRLFIEMLYDYKRLINNIGAIGIEKDREKFYANILIGIHSIEKGLSLPEPRAGFGKLKILNVLSLMRSYKEYYGYDNLFDLAKPVFDAYISFSGEKTDREIVNRYNDLFENFSPELSCLGGTMQVSKIDIFKYSKVDFATFCDKRFSVRDFSGLLVDLDLIKEAVRIASKSPSACNRQPWHIYAFRDIIIKSELLDWQLGNKGFGNTIDTALLITCNLKSYFINESHQAYVDGGLYAMTLMYALHSLGLGTIPLTVAMMSSKTKILYRKFGVKENEVPIVLIGVGHLKDIFNVAISERFAYSNYLTII</sequence>
<proteinExistence type="predicted"/>